<comment type="subcellular location">
    <subcellularLocation>
        <location evidence="12">Cytoplasm</location>
    </subcellularLocation>
    <subcellularLocation>
        <location evidence="12">Nucleus</location>
    </subcellularLocation>
</comment>
<evidence type="ECO:0000313" key="15">
    <source>
        <dbReference type="Proteomes" id="UP000235786"/>
    </source>
</evidence>
<dbReference type="AlphaFoldDB" id="A0A2J6RGI2"/>
<feature type="binding site" evidence="12">
    <location>
        <position position="316"/>
    </location>
    <ligand>
        <name>K(+)</name>
        <dbReference type="ChEBI" id="CHEBI:29103"/>
    </ligand>
</feature>
<keyword evidence="7 12" id="KW-0418">Kinase</keyword>
<protein>
    <recommendedName>
        <fullName evidence="3 12">Ribokinase</fullName>
        <shortName evidence="12">RK</shortName>
        <ecNumber evidence="2 12">2.7.1.15</ecNumber>
    </recommendedName>
</protein>
<keyword evidence="6 12" id="KW-0547">Nucleotide-binding</keyword>
<evidence type="ECO:0000256" key="12">
    <source>
        <dbReference type="HAMAP-Rule" id="MF_03215"/>
    </source>
</evidence>
<gene>
    <name evidence="14" type="ORF">L207DRAFT_514859</name>
</gene>
<accession>A0A2J6RGI2</accession>
<dbReference type="HAMAP" id="MF_01987">
    <property type="entry name" value="Ribokinase"/>
    <property type="match status" value="1"/>
</dbReference>
<comment type="pathway">
    <text evidence="12">Carbohydrate metabolism; D-ribose degradation; D-ribose 5-phosphate from beta-D-ribopyranose: step 2/2.</text>
</comment>
<dbReference type="SUPFAM" id="SSF53613">
    <property type="entry name" value="Ribokinase-like"/>
    <property type="match status" value="1"/>
</dbReference>
<keyword evidence="15" id="KW-1185">Reference proteome</keyword>
<dbReference type="InterPro" id="IPR002173">
    <property type="entry name" value="Carboh/pur_kinase_PfkB_CS"/>
</dbReference>
<dbReference type="CDD" id="cd01174">
    <property type="entry name" value="ribokinase"/>
    <property type="match status" value="1"/>
</dbReference>
<proteinExistence type="inferred from homology"/>
<name>A0A2J6RGI2_HYAVF</name>
<comment type="activity regulation">
    <text evidence="12">Activated by a monovalent cation that binds near, but not in, the active site. The most likely occupant of the site in vivo is potassium. Ion binding induces a conformational change that may alter substrate affinity.</text>
</comment>
<evidence type="ECO:0000256" key="5">
    <source>
        <dbReference type="ARBA" id="ARBA00022723"/>
    </source>
</evidence>
<comment type="cofactor">
    <cofactor evidence="12">
        <name>Mg(2+)</name>
        <dbReference type="ChEBI" id="CHEBI:18420"/>
    </cofactor>
    <text evidence="12">Requires a divalent cation, most likely magnesium in vivo, as an electrophilic catalyst to aid phosphoryl group transfer. It is the chelate of the metal and the nucleotide that is the actual substrate.</text>
</comment>
<evidence type="ECO:0000313" key="14">
    <source>
        <dbReference type="EMBL" id="PMD37631.1"/>
    </source>
</evidence>
<evidence type="ECO:0000256" key="9">
    <source>
        <dbReference type="ARBA" id="ARBA00022842"/>
    </source>
</evidence>
<feature type="binding site" evidence="12">
    <location>
        <begin position="278"/>
        <end position="279"/>
    </location>
    <ligand>
        <name>ATP</name>
        <dbReference type="ChEBI" id="CHEBI:30616"/>
    </ligand>
</feature>
<keyword evidence="11 12" id="KW-0119">Carbohydrate metabolism</keyword>
<keyword evidence="5 12" id="KW-0479">Metal-binding</keyword>
<evidence type="ECO:0000256" key="1">
    <source>
        <dbReference type="ARBA" id="ARBA00005380"/>
    </source>
</evidence>
<dbReference type="GO" id="GO:0005524">
    <property type="term" value="F:ATP binding"/>
    <property type="evidence" value="ECO:0007669"/>
    <property type="project" value="UniProtKB-UniRule"/>
</dbReference>
<dbReference type="OrthoDB" id="415590at2759"/>
<keyword evidence="12" id="KW-0963">Cytoplasm</keyword>
<keyword evidence="12" id="KW-0539">Nucleus</keyword>
<evidence type="ECO:0000256" key="4">
    <source>
        <dbReference type="ARBA" id="ARBA00022679"/>
    </source>
</evidence>
<feature type="binding site" evidence="12">
    <location>
        <begin position="242"/>
        <end position="247"/>
    </location>
    <ligand>
        <name>ATP</name>
        <dbReference type="ChEBI" id="CHEBI:30616"/>
    </ligand>
</feature>
<dbReference type="InterPro" id="IPR002139">
    <property type="entry name" value="Ribo/fructo_kinase"/>
</dbReference>
<dbReference type="Gene3D" id="3.40.1190.20">
    <property type="match status" value="1"/>
</dbReference>
<comment type="function">
    <text evidence="12">Catalyzes the phosphorylation of ribose at O-5 in a reaction requiring ATP and magnesium. The resulting D-ribose-5-phosphate can then be used either for sythesis of nucleotides, histidine, and tryptophan, or as a component of the pentose phosphate pathway.</text>
</comment>
<dbReference type="GO" id="GO:0019303">
    <property type="term" value="P:D-ribose catabolic process"/>
    <property type="evidence" value="ECO:0007669"/>
    <property type="project" value="UniProtKB-UniRule"/>
</dbReference>
<feature type="binding site" evidence="12">
    <location>
        <position position="273"/>
    </location>
    <ligand>
        <name>K(+)</name>
        <dbReference type="ChEBI" id="CHEBI:29103"/>
    </ligand>
</feature>
<feature type="binding site" evidence="12">
    <location>
        <position position="314"/>
    </location>
    <ligand>
        <name>K(+)</name>
        <dbReference type="ChEBI" id="CHEBI:29103"/>
    </ligand>
</feature>
<dbReference type="InterPro" id="IPR011611">
    <property type="entry name" value="PfkB_dom"/>
</dbReference>
<evidence type="ECO:0000256" key="7">
    <source>
        <dbReference type="ARBA" id="ARBA00022777"/>
    </source>
</evidence>
<keyword evidence="10 12" id="KW-0630">Potassium</keyword>
<feature type="binding site" evidence="12">
    <location>
        <position position="158"/>
    </location>
    <ligand>
        <name>substrate</name>
    </ligand>
</feature>
<dbReference type="Proteomes" id="UP000235786">
    <property type="component" value="Unassembled WGS sequence"/>
</dbReference>
<dbReference type="EMBL" id="KZ613949">
    <property type="protein sequence ID" value="PMD37631.1"/>
    <property type="molecule type" value="Genomic_DNA"/>
</dbReference>
<feature type="binding site" evidence="12">
    <location>
        <begin position="13"/>
        <end position="15"/>
    </location>
    <ligand>
        <name>substrate</name>
    </ligand>
</feature>
<comment type="subunit">
    <text evidence="12">Homodimer.</text>
</comment>
<comment type="similarity">
    <text evidence="1">Belongs to the carbohydrate kinase pfkB family.</text>
</comment>
<reference evidence="14 15" key="1">
    <citation type="submission" date="2016-04" db="EMBL/GenBank/DDBJ databases">
        <title>A degradative enzymes factory behind the ericoid mycorrhizal symbiosis.</title>
        <authorList>
            <consortium name="DOE Joint Genome Institute"/>
            <person name="Martino E."/>
            <person name="Morin E."/>
            <person name="Grelet G."/>
            <person name="Kuo A."/>
            <person name="Kohler A."/>
            <person name="Daghino S."/>
            <person name="Barry K."/>
            <person name="Choi C."/>
            <person name="Cichocki N."/>
            <person name="Clum A."/>
            <person name="Copeland A."/>
            <person name="Hainaut M."/>
            <person name="Haridas S."/>
            <person name="Labutti K."/>
            <person name="Lindquist E."/>
            <person name="Lipzen A."/>
            <person name="Khouja H.-R."/>
            <person name="Murat C."/>
            <person name="Ohm R."/>
            <person name="Olson A."/>
            <person name="Spatafora J."/>
            <person name="Veneault-Fourrey C."/>
            <person name="Henrissat B."/>
            <person name="Grigoriev I."/>
            <person name="Martin F."/>
            <person name="Perotto S."/>
        </authorList>
    </citation>
    <scope>NUCLEOTIDE SEQUENCE [LARGE SCALE GENOMIC DNA]</scope>
    <source>
        <strain evidence="14 15">F</strain>
    </source>
</reference>
<dbReference type="PANTHER" id="PTHR10584:SF166">
    <property type="entry name" value="RIBOKINASE"/>
    <property type="match status" value="1"/>
</dbReference>
<evidence type="ECO:0000259" key="13">
    <source>
        <dbReference type="Pfam" id="PF00294"/>
    </source>
</evidence>
<dbReference type="PROSITE" id="PS00584">
    <property type="entry name" value="PFKB_KINASES_2"/>
    <property type="match status" value="1"/>
</dbReference>
<feature type="domain" description="Carbohydrate kinase PfkB" evidence="13">
    <location>
        <begin position="5"/>
        <end position="322"/>
    </location>
</feature>
<evidence type="ECO:0000256" key="11">
    <source>
        <dbReference type="ARBA" id="ARBA00023277"/>
    </source>
</evidence>
<keyword evidence="9 12" id="KW-0460">Magnesium</keyword>
<dbReference type="InterPro" id="IPR011877">
    <property type="entry name" value="Ribokinase"/>
</dbReference>
<dbReference type="STRING" id="1149755.A0A2J6RGI2"/>
<evidence type="ECO:0000256" key="6">
    <source>
        <dbReference type="ARBA" id="ARBA00022741"/>
    </source>
</evidence>
<dbReference type="Pfam" id="PF00294">
    <property type="entry name" value="PfkB"/>
    <property type="match status" value="1"/>
</dbReference>
<dbReference type="GO" id="GO:0005737">
    <property type="term" value="C:cytoplasm"/>
    <property type="evidence" value="ECO:0007669"/>
    <property type="project" value="UniProtKB-SubCell"/>
</dbReference>
<feature type="active site" description="Proton acceptor" evidence="12">
    <location>
        <position position="279"/>
    </location>
</feature>
<dbReference type="GO" id="GO:0046872">
    <property type="term" value="F:metal ion binding"/>
    <property type="evidence" value="ECO:0007669"/>
    <property type="project" value="UniProtKB-KW"/>
</dbReference>
<comment type="catalytic activity">
    <reaction evidence="12">
        <text>D-ribose + ATP = D-ribose 5-phosphate + ADP + H(+)</text>
        <dbReference type="Rhea" id="RHEA:13697"/>
        <dbReference type="ChEBI" id="CHEBI:15378"/>
        <dbReference type="ChEBI" id="CHEBI:30616"/>
        <dbReference type="ChEBI" id="CHEBI:47013"/>
        <dbReference type="ChEBI" id="CHEBI:78346"/>
        <dbReference type="ChEBI" id="CHEBI:456216"/>
        <dbReference type="EC" id="2.7.1.15"/>
    </reaction>
</comment>
<evidence type="ECO:0000256" key="10">
    <source>
        <dbReference type="ARBA" id="ARBA00022958"/>
    </source>
</evidence>
<feature type="binding site" evidence="12">
    <location>
        <position position="202"/>
    </location>
    <ligand>
        <name>ATP</name>
        <dbReference type="ChEBI" id="CHEBI:30616"/>
    </ligand>
</feature>
<evidence type="ECO:0000256" key="2">
    <source>
        <dbReference type="ARBA" id="ARBA00012035"/>
    </source>
</evidence>
<keyword evidence="8 12" id="KW-0067">ATP-binding</keyword>
<dbReference type="EC" id="2.7.1.15" evidence="2 12"/>
<feature type="binding site" evidence="12">
    <location>
        <begin position="41"/>
        <end position="45"/>
    </location>
    <ligand>
        <name>substrate</name>
    </ligand>
</feature>
<dbReference type="UniPathway" id="UPA00916">
    <property type="reaction ID" value="UER00889"/>
</dbReference>
<comment type="caution">
    <text evidence="12">Lacks conserved residue(s) required for the propagation of feature annotation.</text>
</comment>
<keyword evidence="4 12" id="KW-0808">Transferase</keyword>
<evidence type="ECO:0000256" key="8">
    <source>
        <dbReference type="ARBA" id="ARBA00022840"/>
    </source>
</evidence>
<organism evidence="14 15">
    <name type="scientific">Hyaloscypha variabilis (strain UAMH 11265 / GT02V1 / F)</name>
    <name type="common">Meliniomyces variabilis</name>
    <dbReference type="NCBI Taxonomy" id="1149755"/>
    <lineage>
        <taxon>Eukaryota</taxon>
        <taxon>Fungi</taxon>
        <taxon>Dikarya</taxon>
        <taxon>Ascomycota</taxon>
        <taxon>Pezizomycotina</taxon>
        <taxon>Leotiomycetes</taxon>
        <taxon>Helotiales</taxon>
        <taxon>Hyaloscyphaceae</taxon>
        <taxon>Hyaloscypha</taxon>
        <taxon>Hyaloscypha variabilis</taxon>
    </lineage>
</organism>
<dbReference type="InterPro" id="IPR029056">
    <property type="entry name" value="Ribokinase-like"/>
</dbReference>
<feature type="binding site" evidence="12">
    <location>
        <position position="279"/>
    </location>
    <ligand>
        <name>substrate</name>
    </ligand>
</feature>
<dbReference type="GO" id="GO:0004747">
    <property type="term" value="F:ribokinase activity"/>
    <property type="evidence" value="ECO:0007669"/>
    <property type="project" value="UniProtKB-UniRule"/>
</dbReference>
<sequence>MAPKTITIIGSLNMDLVTVTPRIPSGGETLTASSFSTGPGGKGANQAVATARLSCPNPSSTRGPQPTILDIKMIGAIGSDAFGPVLISSLQESFIDTTSISVIPSCSTGVAVILVEASLGENRILLSPGANGTLLPKDFEKVKSLGTPLPELVILQLEIPLQTVLQIIETAKKAGVPVLLNPAPAVPLPEEVFQGLDHLVLNESEAAILSGRAVEEVEAEGFEWDGVAAEFLRKGVKNLIITLGSKGAFYSSAFEGEGGKSGYVKAEKIKVVDTTAAGDTFVGAYAVQVVSGNGRAMGEIVKLACRAAGKTCEKAGAQAAIPWGDEVEGLL</sequence>
<comment type="similarity">
    <text evidence="12">Belongs to the carbohydrate kinase PfkB family. Ribokinase subfamily.</text>
</comment>
<dbReference type="PRINTS" id="PR00990">
    <property type="entry name" value="RIBOKINASE"/>
</dbReference>
<feature type="binding site" evidence="12">
    <location>
        <position position="311"/>
    </location>
    <ligand>
        <name>K(+)</name>
        <dbReference type="ChEBI" id="CHEBI:29103"/>
    </ligand>
</feature>
<feature type="binding site" evidence="12">
    <location>
        <position position="275"/>
    </location>
    <ligand>
        <name>K(+)</name>
        <dbReference type="ChEBI" id="CHEBI:29103"/>
    </ligand>
</feature>
<evidence type="ECO:0000256" key="3">
    <source>
        <dbReference type="ARBA" id="ARBA00016943"/>
    </source>
</evidence>
<dbReference type="PANTHER" id="PTHR10584">
    <property type="entry name" value="SUGAR KINASE"/>
    <property type="match status" value="1"/>
</dbReference>
<dbReference type="GO" id="GO:0005634">
    <property type="term" value="C:nucleus"/>
    <property type="evidence" value="ECO:0007669"/>
    <property type="project" value="UniProtKB-SubCell"/>
</dbReference>